<feature type="transmembrane region" description="Helical" evidence="4">
    <location>
        <begin position="238"/>
        <end position="256"/>
    </location>
</feature>
<feature type="domain" description="DNA mismatch repair proteins mutS family" evidence="5">
    <location>
        <begin position="426"/>
        <end position="604"/>
    </location>
</feature>
<dbReference type="PANTHER" id="PTHR11361">
    <property type="entry name" value="DNA MISMATCH REPAIR PROTEIN MUTS FAMILY MEMBER"/>
    <property type="match status" value="1"/>
</dbReference>
<evidence type="ECO:0000259" key="5">
    <source>
        <dbReference type="SMART" id="SM00534"/>
    </source>
</evidence>
<dbReference type="PANTHER" id="PTHR11361:SF99">
    <property type="entry name" value="DNA MISMATCH REPAIR PROTEIN"/>
    <property type="match status" value="1"/>
</dbReference>
<dbReference type="EMBL" id="QEWP01000003">
    <property type="protein sequence ID" value="PWE00286.1"/>
    <property type="molecule type" value="Genomic_DNA"/>
</dbReference>
<dbReference type="InterPro" id="IPR027417">
    <property type="entry name" value="P-loop_NTPase"/>
</dbReference>
<dbReference type="Proteomes" id="UP000244956">
    <property type="component" value="Unassembled WGS sequence"/>
</dbReference>
<accession>A0A2U2BB48</accession>
<dbReference type="Pfam" id="PF00488">
    <property type="entry name" value="MutS_V"/>
    <property type="match status" value="1"/>
</dbReference>
<evidence type="ECO:0000256" key="4">
    <source>
        <dbReference type="SAM" id="Phobius"/>
    </source>
</evidence>
<feature type="transmembrane region" description="Helical" evidence="4">
    <location>
        <begin position="36"/>
        <end position="54"/>
    </location>
</feature>
<proteinExistence type="predicted"/>
<dbReference type="InterPro" id="IPR000432">
    <property type="entry name" value="DNA_mismatch_repair_MutS_C"/>
</dbReference>
<dbReference type="SMART" id="SM00534">
    <property type="entry name" value="MUTSac"/>
    <property type="match status" value="1"/>
</dbReference>
<feature type="transmembrane region" description="Helical" evidence="4">
    <location>
        <begin position="60"/>
        <end position="80"/>
    </location>
</feature>
<protein>
    <recommendedName>
        <fullName evidence="5">DNA mismatch repair proteins mutS family domain-containing protein</fullName>
    </recommendedName>
</protein>
<name>A0A2U2BB48_9BACT</name>
<evidence type="ECO:0000313" key="7">
    <source>
        <dbReference type="Proteomes" id="UP000244956"/>
    </source>
</evidence>
<keyword evidence="3" id="KW-0238">DNA-binding</keyword>
<keyword evidence="4" id="KW-0812">Transmembrane</keyword>
<dbReference type="RefSeq" id="WP_109263326.1">
    <property type="nucleotide sequence ID" value="NZ_QEWP01000003.1"/>
</dbReference>
<reference evidence="6 7" key="1">
    <citation type="submission" date="2018-05" db="EMBL/GenBank/DDBJ databases">
        <title>Marinilabilia rubrum sp. nov., isolated from saltern sediment.</title>
        <authorList>
            <person name="Zhang R."/>
        </authorList>
    </citation>
    <scope>NUCLEOTIDE SEQUENCE [LARGE SCALE GENOMIC DNA]</scope>
    <source>
        <strain evidence="6 7">WTE16</strain>
    </source>
</reference>
<dbReference type="SUPFAM" id="SSF48334">
    <property type="entry name" value="DNA repair protein MutS, domain III"/>
    <property type="match status" value="1"/>
</dbReference>
<keyword evidence="2" id="KW-0067">ATP-binding</keyword>
<evidence type="ECO:0000256" key="1">
    <source>
        <dbReference type="ARBA" id="ARBA00022741"/>
    </source>
</evidence>
<dbReference type="GO" id="GO:0006298">
    <property type="term" value="P:mismatch repair"/>
    <property type="evidence" value="ECO:0007669"/>
    <property type="project" value="InterPro"/>
</dbReference>
<dbReference type="InterPro" id="IPR036187">
    <property type="entry name" value="DNA_mismatch_repair_MutS_sf"/>
</dbReference>
<dbReference type="GO" id="GO:0140664">
    <property type="term" value="F:ATP-dependent DNA damage sensor activity"/>
    <property type="evidence" value="ECO:0007669"/>
    <property type="project" value="InterPro"/>
</dbReference>
<dbReference type="AlphaFoldDB" id="A0A2U2BB48"/>
<organism evidence="6 7">
    <name type="scientific">Marinilabilia rubra</name>
    <dbReference type="NCBI Taxonomy" id="2162893"/>
    <lineage>
        <taxon>Bacteria</taxon>
        <taxon>Pseudomonadati</taxon>
        <taxon>Bacteroidota</taxon>
        <taxon>Bacteroidia</taxon>
        <taxon>Marinilabiliales</taxon>
        <taxon>Marinilabiliaceae</taxon>
        <taxon>Marinilabilia</taxon>
    </lineage>
</organism>
<dbReference type="InterPro" id="IPR045076">
    <property type="entry name" value="MutS"/>
</dbReference>
<dbReference type="OrthoDB" id="9802448at2"/>
<dbReference type="Pfam" id="PF05192">
    <property type="entry name" value="MutS_III"/>
    <property type="match status" value="1"/>
</dbReference>
<evidence type="ECO:0000256" key="3">
    <source>
        <dbReference type="ARBA" id="ARBA00023125"/>
    </source>
</evidence>
<keyword evidence="4" id="KW-0472">Membrane</keyword>
<feature type="transmembrane region" description="Helical" evidence="4">
    <location>
        <begin position="328"/>
        <end position="350"/>
    </location>
</feature>
<keyword evidence="1" id="KW-0547">Nucleotide-binding</keyword>
<dbReference type="Gene3D" id="3.40.50.300">
    <property type="entry name" value="P-loop containing nucleotide triphosphate hydrolases"/>
    <property type="match status" value="1"/>
</dbReference>
<keyword evidence="7" id="KW-1185">Reference proteome</keyword>
<dbReference type="GO" id="GO:0005524">
    <property type="term" value="F:ATP binding"/>
    <property type="evidence" value="ECO:0007669"/>
    <property type="project" value="UniProtKB-KW"/>
</dbReference>
<keyword evidence="4" id="KW-1133">Transmembrane helix</keyword>
<dbReference type="SUPFAM" id="SSF52540">
    <property type="entry name" value="P-loop containing nucleoside triphosphate hydrolases"/>
    <property type="match status" value="1"/>
</dbReference>
<dbReference type="InterPro" id="IPR007696">
    <property type="entry name" value="DNA_mismatch_repair_MutS_core"/>
</dbReference>
<comment type="caution">
    <text evidence="6">The sequence shown here is derived from an EMBL/GenBank/DDBJ whole genome shotgun (WGS) entry which is preliminary data.</text>
</comment>
<dbReference type="GO" id="GO:0030983">
    <property type="term" value="F:mismatched DNA binding"/>
    <property type="evidence" value="ECO:0007669"/>
    <property type="project" value="InterPro"/>
</dbReference>
<evidence type="ECO:0000256" key="2">
    <source>
        <dbReference type="ARBA" id="ARBA00022840"/>
    </source>
</evidence>
<sequence length="605" mass="68933">MQHLQAMETKQFYKQRIKEINSHLNKLNKYLRFTPPARLLSFVGLVAMGLWLVKSRFDDTYLLLSLLFLVLFILAVVWDLKLARKQKMLKARLKVNEDELKYLNHEYKKFDGGGDLSELNPELSGDFDLFGKGSLFQYLNRTITRPGRNLLASQLSQPEKSAEIIEARQEAIRELSEKNTFREDFRAYGALAGIETNEAERLEEWLDTPVDHSLWIKWAGWLWPGFLTALIIGTIFDYLNSSLLIVPIFGAFFLTGRKSKATQQAHDQLGKSAKTLRKYSQLLALIEKFKVTSSFLVSLQKTVNSSEKRSSEILKKLFLLLEKFDYRLNMIMGFVLNVLFLFDFHMIMALDRWKSQHKDNARKWSSSLSEMDALISMATFAFNNSSHTIFPEIRNGEFTFEGKDLRHPLIPLSEVVGNDLSFSGQPNILVITGANMAGKSTFLRTLAVNMILGMNGAPVCARQMSFTPSDVRSSINIRDSLAKHESYFYAELQRLKSIAEYVKKNPKTLVIMDEILRGTNSLDKHNGSYGLLKKLISLNAVVLIATHDLGIGELENEYPGIATNYCFEVELVQDKLAFDYKLKPGISQKQNASFLMKKMGLTSSD</sequence>
<gene>
    <name evidence="6" type="ORF">DDZ16_04920</name>
</gene>
<dbReference type="Gene3D" id="1.10.1420.10">
    <property type="match status" value="1"/>
</dbReference>
<evidence type="ECO:0000313" key="6">
    <source>
        <dbReference type="EMBL" id="PWE00286.1"/>
    </source>
</evidence>
<dbReference type="GO" id="GO:0005829">
    <property type="term" value="C:cytosol"/>
    <property type="evidence" value="ECO:0007669"/>
    <property type="project" value="TreeGrafter"/>
</dbReference>